<keyword evidence="2" id="KW-0812">Transmembrane</keyword>
<feature type="transmembrane region" description="Helical" evidence="2">
    <location>
        <begin position="88"/>
        <end position="107"/>
    </location>
</feature>
<feature type="coiled-coil region" evidence="1">
    <location>
        <begin position="118"/>
        <end position="145"/>
    </location>
</feature>
<accession>A0A1C6XBP4</accession>
<protein>
    <recommendedName>
        <fullName evidence="5">Transmembrane protein</fullName>
    </recommendedName>
</protein>
<dbReference type="Proteomes" id="UP000507536">
    <property type="component" value="Chromosome 3"/>
</dbReference>
<evidence type="ECO:0008006" key="5">
    <source>
        <dbReference type="Google" id="ProtNLM"/>
    </source>
</evidence>
<evidence type="ECO:0000256" key="2">
    <source>
        <dbReference type="SAM" id="Phobius"/>
    </source>
</evidence>
<keyword evidence="2" id="KW-0472">Membrane</keyword>
<dbReference type="EMBL" id="LT608183">
    <property type="protein sequence ID" value="SCM00783.1"/>
    <property type="molecule type" value="Genomic_DNA"/>
</dbReference>
<evidence type="ECO:0000313" key="4">
    <source>
        <dbReference type="Proteomes" id="UP000507536"/>
    </source>
</evidence>
<gene>
    <name evidence="3" type="ORF">PCHDS_000046200</name>
</gene>
<keyword evidence="1" id="KW-0175">Coiled coil</keyword>
<proteinExistence type="predicted"/>
<organism evidence="3 4">
    <name type="scientific">Plasmodium chabaudi adami</name>
    <dbReference type="NCBI Taxonomy" id="5826"/>
    <lineage>
        <taxon>Eukaryota</taxon>
        <taxon>Sar</taxon>
        <taxon>Alveolata</taxon>
        <taxon>Apicomplexa</taxon>
        <taxon>Aconoidasida</taxon>
        <taxon>Haemosporida</taxon>
        <taxon>Plasmodiidae</taxon>
        <taxon>Plasmodium</taxon>
        <taxon>Plasmodium (Vinckeia)</taxon>
    </lineage>
</organism>
<dbReference type="AlphaFoldDB" id="A0A1C6XBP4"/>
<name>A0A1C6XBP4_PLACE</name>
<keyword evidence="2" id="KW-1133">Transmembrane helix</keyword>
<evidence type="ECO:0000256" key="1">
    <source>
        <dbReference type="SAM" id="Coils"/>
    </source>
</evidence>
<evidence type="ECO:0000313" key="3">
    <source>
        <dbReference type="EMBL" id="SCM00783.1"/>
    </source>
</evidence>
<sequence>MALSFVCKRKYIFNFFNNARYLSSKRISNPYPVERPSVKEMDDEYKRFLQLKKKENPTPEFKITNIDINTFRKYKHKNNPTFSTEFKVFITGLSICAWCLFAMYMTVKIMTPNDFEWVDNERKRLEEAKKKIMSIKEKEKEFQNTNNNNNNNN</sequence>
<reference evidence="3 4" key="1">
    <citation type="submission" date="2016-08" db="EMBL/GenBank/DDBJ databases">
        <authorList>
            <consortium name="Pathogen Informatics"/>
        </authorList>
    </citation>
    <scope>NUCLEOTIDE SEQUENCE [LARGE SCALE GENOMIC DNA]</scope>
    <source>
        <strain evidence="3 4">DS</strain>
    </source>
</reference>